<evidence type="ECO:0000313" key="1">
    <source>
        <dbReference type="EMBL" id="KIJ44696.1"/>
    </source>
</evidence>
<proteinExistence type="predicted"/>
<organism evidence="1 2">
    <name type="scientific">Sphaerobolus stellatus (strain SS14)</name>
    <dbReference type="NCBI Taxonomy" id="990650"/>
    <lineage>
        <taxon>Eukaryota</taxon>
        <taxon>Fungi</taxon>
        <taxon>Dikarya</taxon>
        <taxon>Basidiomycota</taxon>
        <taxon>Agaricomycotina</taxon>
        <taxon>Agaricomycetes</taxon>
        <taxon>Phallomycetidae</taxon>
        <taxon>Geastrales</taxon>
        <taxon>Sphaerobolaceae</taxon>
        <taxon>Sphaerobolus</taxon>
    </lineage>
</organism>
<name>A0A0C9W169_SPHS4</name>
<gene>
    <name evidence="1" type="ORF">M422DRAFT_252005</name>
</gene>
<reference evidence="1 2" key="1">
    <citation type="submission" date="2014-06" db="EMBL/GenBank/DDBJ databases">
        <title>Evolutionary Origins and Diversification of the Mycorrhizal Mutualists.</title>
        <authorList>
            <consortium name="DOE Joint Genome Institute"/>
            <consortium name="Mycorrhizal Genomics Consortium"/>
            <person name="Kohler A."/>
            <person name="Kuo A."/>
            <person name="Nagy L.G."/>
            <person name="Floudas D."/>
            <person name="Copeland A."/>
            <person name="Barry K.W."/>
            <person name="Cichocki N."/>
            <person name="Veneault-Fourrey C."/>
            <person name="LaButti K."/>
            <person name="Lindquist E.A."/>
            <person name="Lipzen A."/>
            <person name="Lundell T."/>
            <person name="Morin E."/>
            <person name="Murat C."/>
            <person name="Riley R."/>
            <person name="Ohm R."/>
            <person name="Sun H."/>
            <person name="Tunlid A."/>
            <person name="Henrissat B."/>
            <person name="Grigoriev I.V."/>
            <person name="Hibbett D.S."/>
            <person name="Martin F."/>
        </authorList>
    </citation>
    <scope>NUCLEOTIDE SEQUENCE [LARGE SCALE GENOMIC DNA]</scope>
    <source>
        <strain evidence="1 2">SS14</strain>
    </source>
</reference>
<keyword evidence="2" id="KW-1185">Reference proteome</keyword>
<accession>A0A0C9W169</accession>
<dbReference type="EMBL" id="KN837116">
    <property type="protein sequence ID" value="KIJ44696.1"/>
    <property type="molecule type" value="Genomic_DNA"/>
</dbReference>
<dbReference type="Proteomes" id="UP000054279">
    <property type="component" value="Unassembled WGS sequence"/>
</dbReference>
<dbReference type="AlphaFoldDB" id="A0A0C9W169"/>
<evidence type="ECO:0000313" key="2">
    <source>
        <dbReference type="Proteomes" id="UP000054279"/>
    </source>
</evidence>
<dbReference type="HOGENOM" id="CLU_2559789_0_0_1"/>
<sequence length="82" mass="9373">MSLLILVVLKSQCKCRHRRDSLAACAEHGYEDEWDGTRRTEDIYRQSRLEIQQLNARHDVINDGLIGIALAISMSLTSFRSP</sequence>
<protein>
    <submittedName>
        <fullName evidence="1">Uncharacterized protein</fullName>
    </submittedName>
</protein>